<organism evidence="9 10">
    <name type="scientific">Caedimonas varicaedens</name>
    <dbReference type="NCBI Taxonomy" id="1629334"/>
    <lineage>
        <taxon>Bacteria</taxon>
        <taxon>Pseudomonadati</taxon>
        <taxon>Pseudomonadota</taxon>
        <taxon>Alphaproteobacteria</taxon>
        <taxon>Holosporales</taxon>
        <taxon>Caedimonadaceae</taxon>
        <taxon>Caedimonas</taxon>
    </lineage>
</organism>
<dbReference type="NCBIfam" id="NF007030">
    <property type="entry name" value="PRK09496.1-1"/>
    <property type="match status" value="1"/>
</dbReference>
<keyword evidence="10" id="KW-1185">Reference proteome</keyword>
<proteinExistence type="predicted"/>
<feature type="domain" description="RCK N-terminal" evidence="7">
    <location>
        <begin position="233"/>
        <end position="352"/>
    </location>
</feature>
<sequence>MRVIICGAGQVGFNLATYLSEHDNHVTVIDQSSELINRINDRLDVRAICGFASHPDVLEKAEAGNAEMLIAVTQSDEVNIVACQTAGSLFNVRTKVARIRAQAYLDPRWSRLYSPERINIDLVISPELEVAQSISRSLTVPGAFDIISLSDGKVKIIGVRCTLDTPIVNTPITHLTSLFPQIDICVVGIMRGDQAILPTLTDTLYAGDEVYFAVDKDKVPEAMRAFGHESSDSRRLLILGGGNIGLCLAQEIEKHHPNVHAEIIEKDLARAEFIAGELKNTLVLQGDALDSEVLYEANINVAETVVAVTEDERVNTLASLLSKRLGASRALCLINNTLHAPLVTSLGVDAVISPKKVTVSKILQNIRRGRIRSVHSLGESFGEIIEAEAQESSGLIGSPVSDINSPHEIIVAAIIRQEEVIIPMPSTAIKLEDRIILMVTPAAISKIEKLFSSRLDYY</sequence>
<dbReference type="EMBL" id="BBVC01000003">
    <property type="protein sequence ID" value="GAO97423.1"/>
    <property type="molecule type" value="Genomic_DNA"/>
</dbReference>
<evidence type="ECO:0000256" key="2">
    <source>
        <dbReference type="ARBA" id="ARBA00022448"/>
    </source>
</evidence>
<evidence type="ECO:0000256" key="3">
    <source>
        <dbReference type="ARBA" id="ARBA00022538"/>
    </source>
</evidence>
<evidence type="ECO:0000259" key="8">
    <source>
        <dbReference type="PROSITE" id="PS51202"/>
    </source>
</evidence>
<evidence type="ECO:0000256" key="5">
    <source>
        <dbReference type="ARBA" id="ARBA00023027"/>
    </source>
</evidence>
<dbReference type="STRING" id="1629334.Cva_00055"/>
<dbReference type="SUPFAM" id="SSF51735">
    <property type="entry name" value="NAD(P)-binding Rossmann-fold domains"/>
    <property type="match status" value="2"/>
</dbReference>
<feature type="domain" description="RCK C-terminal" evidence="8">
    <location>
        <begin position="144"/>
        <end position="229"/>
    </location>
</feature>
<feature type="domain" description="RCK C-terminal" evidence="8">
    <location>
        <begin position="372"/>
        <end position="453"/>
    </location>
</feature>
<keyword evidence="4" id="KW-0630">Potassium</keyword>
<keyword evidence="6" id="KW-0406">Ion transport</keyword>
<feature type="domain" description="RCK N-terminal" evidence="7">
    <location>
        <begin position="1"/>
        <end position="119"/>
    </location>
</feature>
<dbReference type="GO" id="GO:0015079">
    <property type="term" value="F:potassium ion transmembrane transporter activity"/>
    <property type="evidence" value="ECO:0007669"/>
    <property type="project" value="InterPro"/>
</dbReference>
<dbReference type="Pfam" id="PF02080">
    <property type="entry name" value="TrkA_C"/>
    <property type="match status" value="2"/>
</dbReference>
<evidence type="ECO:0000256" key="6">
    <source>
        <dbReference type="ARBA" id="ARBA00023065"/>
    </source>
</evidence>
<dbReference type="NCBIfam" id="NF007032">
    <property type="entry name" value="PRK09496.1-4"/>
    <property type="match status" value="1"/>
</dbReference>
<dbReference type="InterPro" id="IPR006037">
    <property type="entry name" value="RCK_C"/>
</dbReference>
<dbReference type="InterPro" id="IPR003148">
    <property type="entry name" value="RCK_N"/>
</dbReference>
<dbReference type="PRINTS" id="PR00335">
    <property type="entry name" value="KUPTAKETRKA"/>
</dbReference>
<dbReference type="SUPFAM" id="SSF116726">
    <property type="entry name" value="TrkA C-terminal domain-like"/>
    <property type="match status" value="2"/>
</dbReference>
<dbReference type="InterPro" id="IPR006036">
    <property type="entry name" value="K_uptake_TrkA"/>
</dbReference>
<dbReference type="NCBIfam" id="NF007031">
    <property type="entry name" value="PRK09496.1-2"/>
    <property type="match status" value="1"/>
</dbReference>
<gene>
    <name evidence="9" type="primary">trkA</name>
    <name evidence="9" type="ORF">Cva_00055</name>
</gene>
<evidence type="ECO:0000256" key="1">
    <source>
        <dbReference type="ARBA" id="ARBA00017378"/>
    </source>
</evidence>
<dbReference type="PROSITE" id="PS51201">
    <property type="entry name" value="RCK_N"/>
    <property type="match status" value="2"/>
</dbReference>
<dbReference type="Gene3D" id="3.30.70.1450">
    <property type="entry name" value="Regulator of K+ conductance, C-terminal domain"/>
    <property type="match status" value="2"/>
</dbReference>
<dbReference type="InterPro" id="IPR050721">
    <property type="entry name" value="Trk_Ktr_HKT_K-transport"/>
</dbReference>
<dbReference type="Proteomes" id="UP000036771">
    <property type="component" value="Unassembled WGS sequence"/>
</dbReference>
<keyword evidence="2" id="KW-0813">Transport</keyword>
<dbReference type="NCBIfam" id="NF007039">
    <property type="entry name" value="PRK09496.3-2"/>
    <property type="match status" value="1"/>
</dbReference>
<dbReference type="InterPro" id="IPR036721">
    <property type="entry name" value="RCK_C_sf"/>
</dbReference>
<dbReference type="PANTHER" id="PTHR43833">
    <property type="entry name" value="POTASSIUM CHANNEL PROTEIN 2-RELATED-RELATED"/>
    <property type="match status" value="1"/>
</dbReference>
<name>A0A0K8MB59_9PROT</name>
<evidence type="ECO:0000259" key="7">
    <source>
        <dbReference type="PROSITE" id="PS51201"/>
    </source>
</evidence>
<dbReference type="PROSITE" id="PS51202">
    <property type="entry name" value="RCK_C"/>
    <property type="match status" value="2"/>
</dbReference>
<comment type="caution">
    <text evidence="9">The sequence shown here is derived from an EMBL/GenBank/DDBJ whole genome shotgun (WGS) entry which is preliminary data.</text>
</comment>
<dbReference type="Pfam" id="PF02254">
    <property type="entry name" value="TrkA_N"/>
    <property type="match status" value="2"/>
</dbReference>
<reference evidence="9 10" key="1">
    <citation type="submission" date="2015-03" db="EMBL/GenBank/DDBJ databases">
        <title>Caedibacter varicaedens, whole genome shotgun sequence.</title>
        <authorList>
            <person name="Suzuki H."/>
            <person name="Dapper A.L."/>
            <person name="Gibson A.K."/>
            <person name="Jackson C."/>
            <person name="Lee H."/>
            <person name="Pejaver V.R."/>
            <person name="Doak T."/>
            <person name="Lynch M."/>
        </authorList>
    </citation>
    <scope>NUCLEOTIDE SEQUENCE [LARGE SCALE GENOMIC DNA]</scope>
</reference>
<dbReference type="PANTHER" id="PTHR43833:SF5">
    <property type="entry name" value="TRK SYSTEM POTASSIUM UPTAKE PROTEIN TRKA"/>
    <property type="match status" value="1"/>
</dbReference>
<dbReference type="AlphaFoldDB" id="A0A0K8MB59"/>
<evidence type="ECO:0000313" key="10">
    <source>
        <dbReference type="Proteomes" id="UP000036771"/>
    </source>
</evidence>
<dbReference type="OrthoDB" id="9775180at2"/>
<keyword evidence="5" id="KW-0520">NAD</keyword>
<keyword evidence="3" id="KW-0633">Potassium transport</keyword>
<protein>
    <recommendedName>
        <fullName evidence="1">Trk system potassium uptake protein TrkA</fullName>
    </recommendedName>
</protein>
<dbReference type="InterPro" id="IPR036291">
    <property type="entry name" value="NAD(P)-bd_dom_sf"/>
</dbReference>
<evidence type="ECO:0000256" key="4">
    <source>
        <dbReference type="ARBA" id="ARBA00022958"/>
    </source>
</evidence>
<dbReference type="Gene3D" id="3.40.50.720">
    <property type="entry name" value="NAD(P)-binding Rossmann-like Domain"/>
    <property type="match status" value="2"/>
</dbReference>
<evidence type="ECO:0000313" key="9">
    <source>
        <dbReference type="EMBL" id="GAO97423.1"/>
    </source>
</evidence>
<accession>A0A0K8MB59</accession>
<dbReference type="GO" id="GO:0005886">
    <property type="term" value="C:plasma membrane"/>
    <property type="evidence" value="ECO:0007669"/>
    <property type="project" value="InterPro"/>
</dbReference>